<feature type="non-terminal residue" evidence="1">
    <location>
        <position position="1"/>
    </location>
</feature>
<proteinExistence type="predicted"/>
<accession>A0A819L509</accession>
<dbReference type="Proteomes" id="UP000663823">
    <property type="component" value="Unassembled WGS sequence"/>
</dbReference>
<gene>
    <name evidence="1" type="ORF">OTI717_LOCUS26760</name>
</gene>
<comment type="caution">
    <text evidence="1">The sequence shown here is derived from an EMBL/GenBank/DDBJ whole genome shotgun (WGS) entry which is preliminary data.</text>
</comment>
<reference evidence="1" key="1">
    <citation type="submission" date="2021-02" db="EMBL/GenBank/DDBJ databases">
        <authorList>
            <person name="Nowell W R."/>
        </authorList>
    </citation>
    <scope>NUCLEOTIDE SEQUENCE</scope>
</reference>
<dbReference type="EMBL" id="CAJOAX010005726">
    <property type="protein sequence ID" value="CAF3958243.1"/>
    <property type="molecule type" value="Genomic_DNA"/>
</dbReference>
<sequence>GYETLGHRLLYVLAKQSQLTLLIACRSSKHVQNFCKELNSNLATVLPLYFGRNYFKIKIRR</sequence>
<evidence type="ECO:0000313" key="2">
    <source>
        <dbReference type="Proteomes" id="UP000663823"/>
    </source>
</evidence>
<protein>
    <submittedName>
        <fullName evidence="1">Uncharacterized protein</fullName>
    </submittedName>
</protein>
<name>A0A819L509_9BILA</name>
<evidence type="ECO:0000313" key="1">
    <source>
        <dbReference type="EMBL" id="CAF3958243.1"/>
    </source>
</evidence>
<dbReference type="AlphaFoldDB" id="A0A819L509"/>
<organism evidence="1 2">
    <name type="scientific">Rotaria sordida</name>
    <dbReference type="NCBI Taxonomy" id="392033"/>
    <lineage>
        <taxon>Eukaryota</taxon>
        <taxon>Metazoa</taxon>
        <taxon>Spiralia</taxon>
        <taxon>Gnathifera</taxon>
        <taxon>Rotifera</taxon>
        <taxon>Eurotatoria</taxon>
        <taxon>Bdelloidea</taxon>
        <taxon>Philodinida</taxon>
        <taxon>Philodinidae</taxon>
        <taxon>Rotaria</taxon>
    </lineage>
</organism>